<organism evidence="9 10">
    <name type="scientific">candidate division WWE3 bacterium CG_4_10_14_0_2_um_filter_42_7</name>
    <dbReference type="NCBI Taxonomy" id="1975073"/>
    <lineage>
        <taxon>Bacteria</taxon>
        <taxon>Katanobacteria</taxon>
    </lineage>
</organism>
<comment type="similarity">
    <text evidence="2 5">Belongs to the RecX family.</text>
</comment>
<dbReference type="PANTHER" id="PTHR33602:SF1">
    <property type="entry name" value="REGULATORY PROTEIN RECX FAMILY PROTEIN"/>
    <property type="match status" value="1"/>
</dbReference>
<feature type="domain" description="RecX first three-helical" evidence="8">
    <location>
        <begin position="68"/>
        <end position="105"/>
    </location>
</feature>
<proteinExistence type="inferred from homology"/>
<name>A0A2M7TD60_UNCKA</name>
<dbReference type="Gene3D" id="1.10.10.10">
    <property type="entry name" value="Winged helix-like DNA-binding domain superfamily/Winged helix DNA-binding domain"/>
    <property type="match status" value="3"/>
</dbReference>
<dbReference type="InterPro" id="IPR036388">
    <property type="entry name" value="WH-like_DNA-bd_sf"/>
</dbReference>
<dbReference type="PANTHER" id="PTHR33602">
    <property type="entry name" value="REGULATORY PROTEIN RECX FAMILY PROTEIN"/>
    <property type="match status" value="1"/>
</dbReference>
<dbReference type="Pfam" id="PF02631">
    <property type="entry name" value="RecX_HTH2"/>
    <property type="match status" value="1"/>
</dbReference>
<comment type="caution">
    <text evidence="9">The sequence shown here is derived from an EMBL/GenBank/DDBJ whole genome shotgun (WGS) entry which is preliminary data.</text>
</comment>
<dbReference type="AlphaFoldDB" id="A0A2M7TD60"/>
<dbReference type="InterPro" id="IPR053924">
    <property type="entry name" value="RecX_HTH_2nd"/>
</dbReference>
<feature type="domain" description="RecX third three-helical" evidence="7">
    <location>
        <begin position="168"/>
        <end position="213"/>
    </location>
</feature>
<dbReference type="Pfam" id="PF21982">
    <property type="entry name" value="RecX_HTH1"/>
    <property type="match status" value="1"/>
</dbReference>
<dbReference type="Pfam" id="PF21981">
    <property type="entry name" value="RecX_HTH3"/>
    <property type="match status" value="1"/>
</dbReference>
<evidence type="ECO:0000313" key="10">
    <source>
        <dbReference type="Proteomes" id="UP000229915"/>
    </source>
</evidence>
<evidence type="ECO:0000256" key="1">
    <source>
        <dbReference type="ARBA" id="ARBA00004496"/>
    </source>
</evidence>
<evidence type="ECO:0000259" key="8">
    <source>
        <dbReference type="Pfam" id="PF21982"/>
    </source>
</evidence>
<feature type="domain" description="RecX second three-helical" evidence="6">
    <location>
        <begin position="113"/>
        <end position="154"/>
    </location>
</feature>
<evidence type="ECO:0000256" key="3">
    <source>
        <dbReference type="ARBA" id="ARBA00018111"/>
    </source>
</evidence>
<dbReference type="GO" id="GO:0006282">
    <property type="term" value="P:regulation of DNA repair"/>
    <property type="evidence" value="ECO:0007669"/>
    <property type="project" value="UniProtKB-UniRule"/>
</dbReference>
<dbReference type="HAMAP" id="MF_01114">
    <property type="entry name" value="RecX"/>
    <property type="match status" value="1"/>
</dbReference>
<evidence type="ECO:0000259" key="6">
    <source>
        <dbReference type="Pfam" id="PF02631"/>
    </source>
</evidence>
<reference evidence="10" key="1">
    <citation type="submission" date="2017-09" db="EMBL/GenBank/DDBJ databases">
        <title>Depth-based differentiation of microbial function through sediment-hosted aquifers and enrichment of novel symbionts in the deep terrestrial subsurface.</title>
        <authorList>
            <person name="Probst A.J."/>
            <person name="Ladd B."/>
            <person name="Jarett J.K."/>
            <person name="Geller-Mcgrath D.E."/>
            <person name="Sieber C.M.K."/>
            <person name="Emerson J.B."/>
            <person name="Anantharaman K."/>
            <person name="Thomas B.C."/>
            <person name="Malmstrom R."/>
            <person name="Stieglmeier M."/>
            <person name="Klingl A."/>
            <person name="Woyke T."/>
            <person name="Ryan C.M."/>
            <person name="Banfield J.F."/>
        </authorList>
    </citation>
    <scope>NUCLEOTIDE SEQUENCE [LARGE SCALE GENOMIC DNA]</scope>
</reference>
<protein>
    <recommendedName>
        <fullName evidence="3 5">Regulatory protein RecX</fullName>
    </recommendedName>
</protein>
<evidence type="ECO:0000256" key="5">
    <source>
        <dbReference type="HAMAP-Rule" id="MF_01114"/>
    </source>
</evidence>
<evidence type="ECO:0000256" key="4">
    <source>
        <dbReference type="ARBA" id="ARBA00022490"/>
    </source>
</evidence>
<keyword evidence="4 5" id="KW-0963">Cytoplasm</keyword>
<dbReference type="InterPro" id="IPR053925">
    <property type="entry name" value="RecX_HTH_3rd"/>
</dbReference>
<dbReference type="GO" id="GO:0005737">
    <property type="term" value="C:cytoplasm"/>
    <property type="evidence" value="ECO:0007669"/>
    <property type="project" value="UniProtKB-SubCell"/>
</dbReference>
<dbReference type="EMBL" id="PFNK01000044">
    <property type="protein sequence ID" value="PIZ43370.1"/>
    <property type="molecule type" value="Genomic_DNA"/>
</dbReference>
<gene>
    <name evidence="5" type="primary">recX</name>
    <name evidence="9" type="ORF">COY33_01600</name>
</gene>
<dbReference type="InterPro" id="IPR003783">
    <property type="entry name" value="Regulatory_RecX"/>
</dbReference>
<dbReference type="Proteomes" id="UP000229915">
    <property type="component" value="Unassembled WGS sequence"/>
</dbReference>
<accession>A0A2M7TD60</accession>
<comment type="function">
    <text evidence="5">Modulates RecA activity.</text>
</comment>
<dbReference type="InterPro" id="IPR053926">
    <property type="entry name" value="RecX_HTH_1st"/>
</dbReference>
<sequence length="225" mass="26331">MPQVTAVTPQKKNFRVGKTPRFNIFVDGKFALGMSADELILKKIKVGNELQVEDLLNIKKADEEARFYNLAIGYIARRPRSEKELRDYLFRKKVEEPVTEKIVEKMRRLNFINDTDFAIWWVNQRQESSRPKGERAIKFELYRKGIAKEIIEEAFSSESLDGTEKVSELDLALKSGSKKEKSLNGLEKRKFYEKLARFLAGKGFNWEITKQAIEILWEKWYNGKD</sequence>
<evidence type="ECO:0000313" key="9">
    <source>
        <dbReference type="EMBL" id="PIZ43370.1"/>
    </source>
</evidence>
<evidence type="ECO:0000259" key="7">
    <source>
        <dbReference type="Pfam" id="PF21981"/>
    </source>
</evidence>
<evidence type="ECO:0000256" key="2">
    <source>
        <dbReference type="ARBA" id="ARBA00009695"/>
    </source>
</evidence>
<comment type="subcellular location">
    <subcellularLocation>
        <location evidence="1 5">Cytoplasm</location>
    </subcellularLocation>
</comment>